<sequence length="210" mass="22286">MLNKIELKRFRRCLLFLFAGFIGLSLVCGAAPAHAQAQKTLIDLNTASQEDIESIKGVGPATAKKIIAGRPYKTLEGLKKAGIPDKTIESMKPYVKVGAAAPAPAKPAVESKPAVQTKPAATEAKPSVPAGKAKTPPKAAGQAPAKPVPGQKVNLNTGTKEQLETLPEIGPVKAQAIIDNRPYKNTEDVMKVKGIKEGTYNKIKDFITVR</sequence>
<evidence type="ECO:0000259" key="3">
    <source>
        <dbReference type="SMART" id="SM00278"/>
    </source>
</evidence>
<dbReference type="Pfam" id="PF12836">
    <property type="entry name" value="HHH_3"/>
    <property type="match status" value="2"/>
</dbReference>
<name>A0A971M7A8_9BACT</name>
<accession>A0A971M7A8</accession>
<evidence type="ECO:0000313" key="4">
    <source>
        <dbReference type="EMBL" id="NLW36772.1"/>
    </source>
</evidence>
<evidence type="ECO:0000313" key="5">
    <source>
        <dbReference type="Proteomes" id="UP000777265"/>
    </source>
</evidence>
<dbReference type="GO" id="GO:0006281">
    <property type="term" value="P:DNA repair"/>
    <property type="evidence" value="ECO:0007669"/>
    <property type="project" value="InterPro"/>
</dbReference>
<dbReference type="Proteomes" id="UP000777265">
    <property type="component" value="Unassembled WGS sequence"/>
</dbReference>
<reference evidence="4" key="1">
    <citation type="journal article" date="2020" name="Biotechnol. Biofuels">
        <title>New insights from the biogas microbiome by comprehensive genome-resolved metagenomics of nearly 1600 species originating from multiple anaerobic digesters.</title>
        <authorList>
            <person name="Campanaro S."/>
            <person name="Treu L."/>
            <person name="Rodriguez-R L.M."/>
            <person name="Kovalovszki A."/>
            <person name="Ziels R.M."/>
            <person name="Maus I."/>
            <person name="Zhu X."/>
            <person name="Kougias P.G."/>
            <person name="Basile A."/>
            <person name="Luo G."/>
            <person name="Schluter A."/>
            <person name="Konstantinidis K.T."/>
            <person name="Angelidaki I."/>
        </authorList>
    </citation>
    <scope>NUCLEOTIDE SEQUENCE</scope>
    <source>
        <strain evidence="4">AS06rmzACSIP_7</strain>
    </source>
</reference>
<dbReference type="InterPro" id="IPR003583">
    <property type="entry name" value="Hlx-hairpin-Hlx_DNA-bd_motif"/>
</dbReference>
<dbReference type="InterPro" id="IPR051675">
    <property type="entry name" value="Endo/Exo/Phosphatase_dom_1"/>
</dbReference>
<feature type="compositionally biased region" description="Low complexity" evidence="1">
    <location>
        <begin position="105"/>
        <end position="115"/>
    </location>
</feature>
<comment type="caution">
    <text evidence="4">The sequence shown here is derived from an EMBL/GenBank/DDBJ whole genome shotgun (WGS) entry which is preliminary data.</text>
</comment>
<evidence type="ECO:0000256" key="2">
    <source>
        <dbReference type="SAM" id="SignalP"/>
    </source>
</evidence>
<reference evidence="4" key="2">
    <citation type="submission" date="2020-01" db="EMBL/GenBank/DDBJ databases">
        <authorList>
            <person name="Campanaro S."/>
        </authorList>
    </citation>
    <scope>NUCLEOTIDE SEQUENCE</scope>
    <source>
        <strain evidence="4">AS06rmzACSIP_7</strain>
    </source>
</reference>
<gene>
    <name evidence="4" type="ORF">GXY80_15045</name>
</gene>
<feature type="domain" description="Helix-hairpin-helix DNA-binding motif class 1" evidence="3">
    <location>
        <begin position="187"/>
        <end position="206"/>
    </location>
</feature>
<feature type="signal peptide" evidence="2">
    <location>
        <begin position="1"/>
        <end position="30"/>
    </location>
</feature>
<feature type="chain" id="PRO_5037386618" description="Helix-hairpin-helix DNA-binding motif class 1 domain-containing protein" evidence="2">
    <location>
        <begin position="31"/>
        <end position="210"/>
    </location>
</feature>
<feature type="domain" description="Helix-hairpin-helix DNA-binding motif class 1" evidence="3">
    <location>
        <begin position="50"/>
        <end position="69"/>
    </location>
</feature>
<evidence type="ECO:0000256" key="1">
    <source>
        <dbReference type="SAM" id="MobiDB-lite"/>
    </source>
</evidence>
<dbReference type="PANTHER" id="PTHR21180">
    <property type="entry name" value="ENDONUCLEASE/EXONUCLEASE/PHOSPHATASE FAMILY DOMAIN-CONTAINING PROTEIN 1"/>
    <property type="match status" value="1"/>
</dbReference>
<dbReference type="GO" id="GO:0015628">
    <property type="term" value="P:protein secretion by the type II secretion system"/>
    <property type="evidence" value="ECO:0007669"/>
    <property type="project" value="TreeGrafter"/>
</dbReference>
<feature type="region of interest" description="Disordered" evidence="1">
    <location>
        <begin position="105"/>
        <end position="154"/>
    </location>
</feature>
<dbReference type="SUPFAM" id="SSF47781">
    <property type="entry name" value="RuvA domain 2-like"/>
    <property type="match status" value="2"/>
</dbReference>
<dbReference type="SMART" id="SM00278">
    <property type="entry name" value="HhH1"/>
    <property type="match status" value="3"/>
</dbReference>
<dbReference type="Gene3D" id="1.10.150.320">
    <property type="entry name" value="Photosystem II 12 kDa extrinsic protein"/>
    <property type="match status" value="2"/>
</dbReference>
<dbReference type="EMBL" id="JAAYEE010000293">
    <property type="protein sequence ID" value="NLW36772.1"/>
    <property type="molecule type" value="Genomic_DNA"/>
</dbReference>
<dbReference type="AlphaFoldDB" id="A0A971M7A8"/>
<feature type="compositionally biased region" description="Low complexity" evidence="1">
    <location>
        <begin position="129"/>
        <end position="150"/>
    </location>
</feature>
<protein>
    <recommendedName>
        <fullName evidence="3">Helix-hairpin-helix DNA-binding motif class 1 domain-containing protein</fullName>
    </recommendedName>
</protein>
<dbReference type="GO" id="GO:0015627">
    <property type="term" value="C:type II protein secretion system complex"/>
    <property type="evidence" value="ECO:0007669"/>
    <property type="project" value="TreeGrafter"/>
</dbReference>
<dbReference type="GO" id="GO:0003677">
    <property type="term" value="F:DNA binding"/>
    <property type="evidence" value="ECO:0007669"/>
    <property type="project" value="InterPro"/>
</dbReference>
<dbReference type="InterPro" id="IPR010994">
    <property type="entry name" value="RuvA_2-like"/>
</dbReference>
<dbReference type="PANTHER" id="PTHR21180:SF32">
    <property type="entry name" value="ENDONUCLEASE_EXONUCLEASE_PHOSPHATASE FAMILY DOMAIN-CONTAINING PROTEIN 1"/>
    <property type="match status" value="1"/>
</dbReference>
<keyword evidence="2" id="KW-0732">Signal</keyword>
<feature type="domain" description="Helix-hairpin-helix DNA-binding motif class 1" evidence="3">
    <location>
        <begin position="161"/>
        <end position="180"/>
    </location>
</feature>
<organism evidence="4 5">
    <name type="scientific">Syntrophorhabdus aromaticivorans</name>
    <dbReference type="NCBI Taxonomy" id="328301"/>
    <lineage>
        <taxon>Bacteria</taxon>
        <taxon>Pseudomonadati</taxon>
        <taxon>Thermodesulfobacteriota</taxon>
        <taxon>Syntrophorhabdia</taxon>
        <taxon>Syntrophorhabdales</taxon>
        <taxon>Syntrophorhabdaceae</taxon>
        <taxon>Syntrophorhabdus</taxon>
    </lineage>
</organism>
<proteinExistence type="predicted"/>